<feature type="transmembrane region" description="Helical" evidence="10">
    <location>
        <begin position="219"/>
        <end position="240"/>
    </location>
</feature>
<keyword evidence="9" id="KW-0407">Ion channel</keyword>
<accession>A0A931H9F5</accession>
<keyword evidence="7" id="KW-0675">Receptor</keyword>
<keyword evidence="11" id="KW-0732">Signal</keyword>
<evidence type="ECO:0000256" key="11">
    <source>
        <dbReference type="SAM" id="SignalP"/>
    </source>
</evidence>
<keyword evidence="3 10" id="KW-0812">Transmembrane</keyword>
<keyword evidence="2" id="KW-0813">Transport</keyword>
<dbReference type="GO" id="GO:0015276">
    <property type="term" value="F:ligand-gated monoatomic ion channel activity"/>
    <property type="evidence" value="ECO:0007669"/>
    <property type="project" value="InterPro"/>
</dbReference>
<feature type="transmembrane region" description="Helical" evidence="10">
    <location>
        <begin position="149"/>
        <end position="175"/>
    </location>
</feature>
<dbReference type="Gene3D" id="3.40.190.10">
    <property type="entry name" value="Periplasmic binding protein-like II"/>
    <property type="match status" value="2"/>
</dbReference>
<dbReference type="InterPro" id="IPR001638">
    <property type="entry name" value="Solute-binding_3/MltF_N"/>
</dbReference>
<dbReference type="RefSeq" id="WP_197159712.1">
    <property type="nucleotide sequence ID" value="NZ_JADZGI010000001.1"/>
</dbReference>
<proteinExistence type="predicted"/>
<dbReference type="GO" id="GO:0016020">
    <property type="term" value="C:membrane"/>
    <property type="evidence" value="ECO:0007669"/>
    <property type="project" value="UniProtKB-SubCell"/>
</dbReference>
<dbReference type="EMBL" id="JADZGI010000001">
    <property type="protein sequence ID" value="MBH0111381.1"/>
    <property type="molecule type" value="Genomic_DNA"/>
</dbReference>
<dbReference type="PRINTS" id="PR00169">
    <property type="entry name" value="KCHANNEL"/>
</dbReference>
<evidence type="ECO:0000313" key="14">
    <source>
        <dbReference type="EMBL" id="MBH0111381.1"/>
    </source>
</evidence>
<feature type="domain" description="Ionotropic glutamate receptor C-terminal" evidence="13">
    <location>
        <begin position="45"/>
        <end position="363"/>
    </location>
</feature>
<keyword evidence="15" id="KW-1185">Reference proteome</keyword>
<feature type="domain" description="Solute-binding protein family 3/N-terminal" evidence="12">
    <location>
        <begin position="45"/>
        <end position="372"/>
    </location>
</feature>
<keyword evidence="6 10" id="KW-0472">Membrane</keyword>
<evidence type="ECO:0000256" key="5">
    <source>
        <dbReference type="ARBA" id="ARBA00023065"/>
    </source>
</evidence>
<comment type="caution">
    <text evidence="14">The sequence shown here is derived from an EMBL/GenBank/DDBJ whole genome shotgun (WGS) entry which is preliminary data.</text>
</comment>
<dbReference type="PANTHER" id="PTHR18966">
    <property type="entry name" value="IONOTROPIC GLUTAMATE RECEPTOR"/>
    <property type="match status" value="1"/>
</dbReference>
<dbReference type="SUPFAM" id="SSF53850">
    <property type="entry name" value="Periplasmic binding protein-like II"/>
    <property type="match status" value="1"/>
</dbReference>
<dbReference type="Gene3D" id="1.10.287.70">
    <property type="match status" value="1"/>
</dbReference>
<keyword evidence="8" id="KW-0325">Glycoprotein</keyword>
<gene>
    <name evidence="14" type="ORF">I5E68_00260</name>
</gene>
<evidence type="ECO:0000256" key="7">
    <source>
        <dbReference type="ARBA" id="ARBA00023170"/>
    </source>
</evidence>
<evidence type="ECO:0000256" key="3">
    <source>
        <dbReference type="ARBA" id="ARBA00022692"/>
    </source>
</evidence>
<evidence type="ECO:0000256" key="6">
    <source>
        <dbReference type="ARBA" id="ARBA00023136"/>
    </source>
</evidence>
<dbReference type="InterPro" id="IPR015683">
    <property type="entry name" value="Ionotropic_Glu_rcpt"/>
</dbReference>
<name>A0A931H9F5_9SPHN</name>
<feature type="signal peptide" evidence="11">
    <location>
        <begin position="1"/>
        <end position="31"/>
    </location>
</feature>
<dbReference type="SMART" id="SM00079">
    <property type="entry name" value="PBPe"/>
    <property type="match status" value="1"/>
</dbReference>
<feature type="transmembrane region" description="Helical" evidence="10">
    <location>
        <begin position="187"/>
        <end position="207"/>
    </location>
</feature>
<dbReference type="Pfam" id="PF00060">
    <property type="entry name" value="Lig_chan"/>
    <property type="match status" value="1"/>
</dbReference>
<evidence type="ECO:0000259" key="13">
    <source>
        <dbReference type="SMART" id="SM00079"/>
    </source>
</evidence>
<evidence type="ECO:0000256" key="4">
    <source>
        <dbReference type="ARBA" id="ARBA00022989"/>
    </source>
</evidence>
<dbReference type="AlphaFoldDB" id="A0A931H9F5"/>
<evidence type="ECO:0000256" key="10">
    <source>
        <dbReference type="SAM" id="Phobius"/>
    </source>
</evidence>
<feature type="chain" id="PRO_5037497373" evidence="11">
    <location>
        <begin position="32"/>
        <end position="373"/>
    </location>
</feature>
<keyword evidence="5" id="KW-0406">Ion transport</keyword>
<evidence type="ECO:0000256" key="1">
    <source>
        <dbReference type="ARBA" id="ARBA00004141"/>
    </source>
</evidence>
<dbReference type="SUPFAM" id="SSF81324">
    <property type="entry name" value="Voltage-gated potassium channels"/>
    <property type="match status" value="1"/>
</dbReference>
<organism evidence="14 15">
    <name type="scientific">Novosphingobium aureum</name>
    <dbReference type="NCBI Taxonomy" id="2792964"/>
    <lineage>
        <taxon>Bacteria</taxon>
        <taxon>Pseudomonadati</taxon>
        <taxon>Pseudomonadota</taxon>
        <taxon>Alphaproteobacteria</taxon>
        <taxon>Sphingomonadales</taxon>
        <taxon>Sphingomonadaceae</taxon>
        <taxon>Novosphingobium</taxon>
    </lineage>
</organism>
<evidence type="ECO:0000256" key="2">
    <source>
        <dbReference type="ARBA" id="ARBA00022448"/>
    </source>
</evidence>
<dbReference type="Pfam" id="PF00497">
    <property type="entry name" value="SBP_bac_3"/>
    <property type="match status" value="1"/>
</dbReference>
<keyword evidence="4 10" id="KW-1133">Transmembrane helix</keyword>
<sequence>MSFASKNFRPVLLFLLASFLALATMARPALAQDRSGQAPAPSGKDLAVATRIAPPFAMKGEDGQWQGLAIDLWRQIAQENGYRFHFVETDLPGMVDGVAQGRYDASVGALTVTAAREERVDFTHPFYATGFGIAVQREPSAWMSLAKNFFTFAFLKAILALSALLLGVGALFWLVERKHNTEEFGTGVRGLFAGFWFSAVTMTTVGYGDKAPRTAAGKAIALVWMFAAIIIISTFTGMIASSLTADRIAGAIASPDDLAPAMVGSIRGSASDEWLTSEGIGFSGYPDIESGLDALRAGTIEAFVYDEPLLRYRLKMDRETDLRMVPGTFGRQDYAIATGPGSALREPVDIALLEQVEDRAWRDALQRTLGQRK</sequence>
<dbReference type="Proteomes" id="UP000617634">
    <property type="component" value="Unassembled WGS sequence"/>
</dbReference>
<protein>
    <submittedName>
        <fullName evidence="14">Transporter substrate-binding domain-containing protein</fullName>
    </submittedName>
</protein>
<evidence type="ECO:0000313" key="15">
    <source>
        <dbReference type="Proteomes" id="UP000617634"/>
    </source>
</evidence>
<dbReference type="SMART" id="SM00062">
    <property type="entry name" value="PBPb"/>
    <property type="match status" value="1"/>
</dbReference>
<comment type="subcellular location">
    <subcellularLocation>
        <location evidence="1">Membrane</location>
        <topology evidence="1">Multi-pass membrane protein</topology>
    </subcellularLocation>
</comment>
<evidence type="ECO:0000256" key="8">
    <source>
        <dbReference type="ARBA" id="ARBA00023180"/>
    </source>
</evidence>
<evidence type="ECO:0000256" key="9">
    <source>
        <dbReference type="ARBA" id="ARBA00023303"/>
    </source>
</evidence>
<evidence type="ECO:0000259" key="12">
    <source>
        <dbReference type="SMART" id="SM00062"/>
    </source>
</evidence>
<dbReference type="InterPro" id="IPR001320">
    <property type="entry name" value="Iontro_rcpt_C"/>
</dbReference>
<reference evidence="14" key="1">
    <citation type="submission" date="2020-11" db="EMBL/GenBank/DDBJ databases">
        <title>Novosphingobium aureum sp. nov., a marine bacterium isolated from sediment of a salt flat.</title>
        <authorList>
            <person name="Yoo Y."/>
            <person name="Kim J.-J."/>
        </authorList>
    </citation>
    <scope>NUCLEOTIDE SEQUENCE</scope>
    <source>
        <strain evidence="14">YJ-S2-02</strain>
    </source>
</reference>